<name>A0A8H3TXV5_9TREE</name>
<evidence type="ECO:0000256" key="8">
    <source>
        <dbReference type="SAM" id="Phobius"/>
    </source>
</evidence>
<sequence>MALADSLYLDPSIRDWVLFPITLVMILIGLLRHYVTLLLNTPPKKQPAGTVKEQRALLRSQLLRQSATLSPLPPTLYNSLSNTLYQQLSTGALVSAPVEKKPTEGPVNPLADPAQMEGMMDGMKKQAVMMIPNMVVMQWINVFFSGFVLIKLPFPLTYGFKPMLQRDIATPDMPVHYVSALSWYFLTLFGLNGILKLLLPAPEESLPDSTRDMGAVHALGGAQQGMPMGMGAAADAGKVHKAEAENLALAEGMYTWAGEGVEERVLALWGSSEVGR</sequence>
<dbReference type="Proteomes" id="UP000620104">
    <property type="component" value="Unassembled WGS sequence"/>
</dbReference>
<reference evidence="9" key="1">
    <citation type="submission" date="2020-07" db="EMBL/GenBank/DDBJ databases">
        <title>Draft Genome Sequence of a Deep-Sea Yeast, Naganishia (Cryptococcus) liquefaciens strain N6.</title>
        <authorList>
            <person name="Han Y.W."/>
            <person name="Kajitani R."/>
            <person name="Morimoto H."/>
            <person name="Parhat M."/>
            <person name="Tsubouchi H."/>
            <person name="Bakenova O."/>
            <person name="Ogata M."/>
            <person name="Argunhan B."/>
            <person name="Aoki R."/>
            <person name="Kajiwara S."/>
            <person name="Itoh T."/>
            <person name="Iwasaki H."/>
        </authorList>
    </citation>
    <scope>NUCLEOTIDE SEQUENCE</scope>
    <source>
        <strain evidence="9">N6</strain>
    </source>
</reference>
<dbReference type="AlphaFoldDB" id="A0A8H3TXV5"/>
<accession>A0A8H3TXV5</accession>
<evidence type="ECO:0000256" key="3">
    <source>
        <dbReference type="ARBA" id="ARBA00020822"/>
    </source>
</evidence>
<feature type="transmembrane region" description="Helical" evidence="8">
    <location>
        <begin position="16"/>
        <end position="35"/>
    </location>
</feature>
<dbReference type="InterPro" id="IPR008568">
    <property type="entry name" value="EMC3"/>
</dbReference>
<gene>
    <name evidence="9" type="ORF">NliqN6_5504</name>
</gene>
<comment type="function">
    <text evidence="7">The EMC seems to be required for efficient folding of proteins in the endoplasmic reticulum (ER).</text>
</comment>
<comment type="similarity">
    <text evidence="2 7">Belongs to the EMC3 family.</text>
</comment>
<keyword evidence="10" id="KW-1185">Reference proteome</keyword>
<feature type="transmembrane region" description="Helical" evidence="8">
    <location>
        <begin position="181"/>
        <end position="199"/>
    </location>
</feature>
<evidence type="ECO:0000313" key="10">
    <source>
        <dbReference type="Proteomes" id="UP000620104"/>
    </source>
</evidence>
<dbReference type="OrthoDB" id="6745403at2759"/>
<evidence type="ECO:0000256" key="4">
    <source>
        <dbReference type="ARBA" id="ARBA00022692"/>
    </source>
</evidence>
<evidence type="ECO:0000313" key="9">
    <source>
        <dbReference type="EMBL" id="GHJ89102.1"/>
    </source>
</evidence>
<evidence type="ECO:0000256" key="6">
    <source>
        <dbReference type="ARBA" id="ARBA00023136"/>
    </source>
</evidence>
<dbReference type="PANTHER" id="PTHR13116:SF5">
    <property type="entry name" value="ER MEMBRANE PROTEIN COMPLEX SUBUNIT 3"/>
    <property type="match status" value="1"/>
</dbReference>
<proteinExistence type="inferred from homology"/>
<evidence type="ECO:0000256" key="2">
    <source>
        <dbReference type="ARBA" id="ARBA00005376"/>
    </source>
</evidence>
<dbReference type="SMART" id="SM01415">
    <property type="entry name" value="DUF106"/>
    <property type="match status" value="1"/>
</dbReference>
<comment type="caution">
    <text evidence="9">The sequence shown here is derived from an EMBL/GenBank/DDBJ whole genome shotgun (WGS) entry which is preliminary data.</text>
</comment>
<dbReference type="EMBL" id="BLZA01000035">
    <property type="protein sequence ID" value="GHJ89102.1"/>
    <property type="molecule type" value="Genomic_DNA"/>
</dbReference>
<dbReference type="GO" id="GO:0034975">
    <property type="term" value="P:protein folding in endoplasmic reticulum"/>
    <property type="evidence" value="ECO:0007669"/>
    <property type="project" value="TreeGrafter"/>
</dbReference>
<keyword evidence="5 8" id="KW-1133">Transmembrane helix</keyword>
<evidence type="ECO:0000256" key="7">
    <source>
        <dbReference type="PIRNR" id="PIRNR010045"/>
    </source>
</evidence>
<comment type="subcellular location">
    <subcellularLocation>
        <location evidence="1">Membrane</location>
        <topology evidence="1">Multi-pass membrane protein</topology>
    </subcellularLocation>
</comment>
<organism evidence="9 10">
    <name type="scientific">Naganishia liquefaciens</name>
    <dbReference type="NCBI Taxonomy" id="104408"/>
    <lineage>
        <taxon>Eukaryota</taxon>
        <taxon>Fungi</taxon>
        <taxon>Dikarya</taxon>
        <taxon>Basidiomycota</taxon>
        <taxon>Agaricomycotina</taxon>
        <taxon>Tremellomycetes</taxon>
        <taxon>Filobasidiales</taxon>
        <taxon>Filobasidiaceae</taxon>
        <taxon>Naganishia</taxon>
    </lineage>
</organism>
<dbReference type="GO" id="GO:0072546">
    <property type="term" value="C:EMC complex"/>
    <property type="evidence" value="ECO:0007669"/>
    <property type="project" value="TreeGrafter"/>
</dbReference>
<evidence type="ECO:0000256" key="5">
    <source>
        <dbReference type="ARBA" id="ARBA00022989"/>
    </source>
</evidence>
<evidence type="ECO:0000256" key="1">
    <source>
        <dbReference type="ARBA" id="ARBA00004141"/>
    </source>
</evidence>
<dbReference type="PANTHER" id="PTHR13116">
    <property type="entry name" value="ER MEMBRANE PROTEIN COMPLEX SUBUNIT 3"/>
    <property type="match status" value="1"/>
</dbReference>
<feature type="transmembrane region" description="Helical" evidence="8">
    <location>
        <begin position="127"/>
        <end position="150"/>
    </location>
</feature>
<dbReference type="PIRSF" id="PIRSF010045">
    <property type="entry name" value="DUF850_TM_euk"/>
    <property type="match status" value="1"/>
</dbReference>
<keyword evidence="4 8" id="KW-0812">Transmembrane</keyword>
<dbReference type="Pfam" id="PF01956">
    <property type="entry name" value="EMC3_TMCO1"/>
    <property type="match status" value="1"/>
</dbReference>
<keyword evidence="6 8" id="KW-0472">Membrane</keyword>
<dbReference type="InterPro" id="IPR002809">
    <property type="entry name" value="EMC3/TMCO1"/>
</dbReference>
<protein>
    <recommendedName>
        <fullName evidence="3 7">ER membrane protein complex subunit 3</fullName>
    </recommendedName>
</protein>